<gene>
    <name evidence="1" type="ORF">HPB47_001228</name>
</gene>
<comment type="caution">
    <text evidence="1">The sequence shown here is derived from an EMBL/GenBank/DDBJ whole genome shotgun (WGS) entry which is preliminary data.</text>
</comment>
<evidence type="ECO:0000313" key="1">
    <source>
        <dbReference type="EMBL" id="KAG0422942.1"/>
    </source>
</evidence>
<proteinExistence type="predicted"/>
<feature type="non-terminal residue" evidence="1">
    <location>
        <position position="60"/>
    </location>
</feature>
<feature type="non-terminal residue" evidence="1">
    <location>
        <position position="1"/>
    </location>
</feature>
<keyword evidence="2" id="KW-1185">Reference proteome</keyword>
<dbReference type="EMBL" id="JABSTQ010010161">
    <property type="protein sequence ID" value="KAG0422942.1"/>
    <property type="molecule type" value="Genomic_DNA"/>
</dbReference>
<protein>
    <submittedName>
        <fullName evidence="1">Uncharacterized protein</fullName>
    </submittedName>
</protein>
<name>A0AC60PPH9_IXOPE</name>
<accession>A0AC60PPH9</accession>
<sequence>GKTNEELIIPANDSLSLTLHIDHLCAKTTVAVGRDFKEDRIWLNGKEEPVTTRIQNCLLE</sequence>
<reference evidence="1 2" key="1">
    <citation type="journal article" date="2020" name="Cell">
        <title>Large-Scale Comparative Analyses of Tick Genomes Elucidate Their Genetic Diversity and Vector Capacities.</title>
        <authorList>
            <consortium name="Tick Genome and Microbiome Consortium (TIGMIC)"/>
            <person name="Jia N."/>
            <person name="Wang J."/>
            <person name="Shi W."/>
            <person name="Du L."/>
            <person name="Sun Y."/>
            <person name="Zhan W."/>
            <person name="Jiang J.F."/>
            <person name="Wang Q."/>
            <person name="Zhang B."/>
            <person name="Ji P."/>
            <person name="Bell-Sakyi L."/>
            <person name="Cui X.M."/>
            <person name="Yuan T.T."/>
            <person name="Jiang B.G."/>
            <person name="Yang W.F."/>
            <person name="Lam T.T."/>
            <person name="Chang Q.C."/>
            <person name="Ding S.J."/>
            <person name="Wang X.J."/>
            <person name="Zhu J.G."/>
            <person name="Ruan X.D."/>
            <person name="Zhao L."/>
            <person name="Wei J.T."/>
            <person name="Ye R.Z."/>
            <person name="Que T.C."/>
            <person name="Du C.H."/>
            <person name="Zhou Y.H."/>
            <person name="Cheng J.X."/>
            <person name="Dai P.F."/>
            <person name="Guo W.B."/>
            <person name="Han X.H."/>
            <person name="Huang E.J."/>
            <person name="Li L.F."/>
            <person name="Wei W."/>
            <person name="Gao Y.C."/>
            <person name="Liu J.Z."/>
            <person name="Shao H.Z."/>
            <person name="Wang X."/>
            <person name="Wang C.C."/>
            <person name="Yang T.C."/>
            <person name="Huo Q.B."/>
            <person name="Li W."/>
            <person name="Chen H.Y."/>
            <person name="Chen S.E."/>
            <person name="Zhou L.G."/>
            <person name="Ni X.B."/>
            <person name="Tian J.H."/>
            <person name="Sheng Y."/>
            <person name="Liu T."/>
            <person name="Pan Y.S."/>
            <person name="Xia L.Y."/>
            <person name="Li J."/>
            <person name="Zhao F."/>
            <person name="Cao W.C."/>
        </authorList>
    </citation>
    <scope>NUCLEOTIDE SEQUENCE [LARGE SCALE GENOMIC DNA]</scope>
    <source>
        <strain evidence="1">Iper-2018</strain>
    </source>
</reference>
<evidence type="ECO:0000313" key="2">
    <source>
        <dbReference type="Proteomes" id="UP000805193"/>
    </source>
</evidence>
<dbReference type="Proteomes" id="UP000805193">
    <property type="component" value="Unassembled WGS sequence"/>
</dbReference>
<organism evidence="1 2">
    <name type="scientific">Ixodes persulcatus</name>
    <name type="common">Taiga tick</name>
    <dbReference type="NCBI Taxonomy" id="34615"/>
    <lineage>
        <taxon>Eukaryota</taxon>
        <taxon>Metazoa</taxon>
        <taxon>Ecdysozoa</taxon>
        <taxon>Arthropoda</taxon>
        <taxon>Chelicerata</taxon>
        <taxon>Arachnida</taxon>
        <taxon>Acari</taxon>
        <taxon>Parasitiformes</taxon>
        <taxon>Ixodida</taxon>
        <taxon>Ixodoidea</taxon>
        <taxon>Ixodidae</taxon>
        <taxon>Ixodinae</taxon>
        <taxon>Ixodes</taxon>
    </lineage>
</organism>